<sequence length="97" mass="10776">MSAAPAPRVTLYYSSVAGMVKVRKAQSRIQDLLAAHKVPYTMIDVAAEEDAKRYMQSKSGTNIIPQIFLDGEYKGTCEAFDEANEYGEALKWLGLQE</sequence>
<keyword evidence="3" id="KW-1185">Reference proteome</keyword>
<name>A0ABQ8EXL7_9FUNG</name>
<evidence type="ECO:0000313" key="3">
    <source>
        <dbReference type="Proteomes" id="UP001648503"/>
    </source>
</evidence>
<organism evidence="2 3">
    <name type="scientific">Batrachochytrium salamandrivorans</name>
    <dbReference type="NCBI Taxonomy" id="1357716"/>
    <lineage>
        <taxon>Eukaryota</taxon>
        <taxon>Fungi</taxon>
        <taxon>Fungi incertae sedis</taxon>
        <taxon>Chytridiomycota</taxon>
        <taxon>Chytridiomycota incertae sedis</taxon>
        <taxon>Chytridiomycetes</taxon>
        <taxon>Rhizophydiales</taxon>
        <taxon>Rhizophydiales incertae sedis</taxon>
        <taxon>Batrachochytrium</taxon>
    </lineage>
</organism>
<dbReference type="PANTHER" id="PTHR12232:SF0">
    <property type="entry name" value="THIOREDOXIN DOMAIN-CONTAINING PROTEIN"/>
    <property type="match status" value="1"/>
</dbReference>
<reference evidence="2 3" key="1">
    <citation type="submission" date="2021-02" db="EMBL/GenBank/DDBJ databases">
        <title>Variation within the Batrachochytrium salamandrivorans European outbreak.</title>
        <authorList>
            <person name="Kelly M."/>
            <person name="Pasmans F."/>
            <person name="Shea T.P."/>
            <person name="Munoz J.F."/>
            <person name="Carranza S."/>
            <person name="Cuomo C.A."/>
            <person name="Martel A."/>
        </authorList>
    </citation>
    <scope>NUCLEOTIDE SEQUENCE [LARGE SCALE GENOMIC DNA]</scope>
    <source>
        <strain evidence="2 3">AMFP18/2</strain>
    </source>
</reference>
<evidence type="ECO:0000313" key="2">
    <source>
        <dbReference type="EMBL" id="KAH6586922.1"/>
    </source>
</evidence>
<protein>
    <recommendedName>
        <fullName evidence="4">Glutaredoxin</fullName>
    </recommendedName>
</protein>
<comment type="similarity">
    <text evidence="1">Belongs to the SH3BGR family.</text>
</comment>
<dbReference type="EMBL" id="JAFCIX010000570">
    <property type="protein sequence ID" value="KAH6586922.1"/>
    <property type="molecule type" value="Genomic_DNA"/>
</dbReference>
<gene>
    <name evidence="2" type="ORF">BASA50_000286</name>
</gene>
<proteinExistence type="inferred from homology"/>
<dbReference type="Pfam" id="PF04908">
    <property type="entry name" value="SH3BGR"/>
    <property type="match status" value="1"/>
</dbReference>
<dbReference type="SUPFAM" id="SSF52833">
    <property type="entry name" value="Thioredoxin-like"/>
    <property type="match status" value="1"/>
</dbReference>
<dbReference type="InterPro" id="IPR036249">
    <property type="entry name" value="Thioredoxin-like_sf"/>
</dbReference>
<dbReference type="InterPro" id="IPR051033">
    <property type="entry name" value="SH3BGR"/>
</dbReference>
<accession>A0ABQ8EXL7</accession>
<evidence type="ECO:0000256" key="1">
    <source>
        <dbReference type="ARBA" id="ARBA00007764"/>
    </source>
</evidence>
<dbReference type="PANTHER" id="PTHR12232">
    <property type="entry name" value="SH3 DOMAIN-BINDING GLUTAMIC ACID-RICH-LIKE PROTEIN"/>
    <property type="match status" value="1"/>
</dbReference>
<comment type="caution">
    <text evidence="2">The sequence shown here is derived from an EMBL/GenBank/DDBJ whole genome shotgun (WGS) entry which is preliminary data.</text>
</comment>
<dbReference type="InterPro" id="IPR006993">
    <property type="entry name" value="Glut_rich_SH3-bd"/>
</dbReference>
<dbReference type="Proteomes" id="UP001648503">
    <property type="component" value="Unassembled WGS sequence"/>
</dbReference>
<evidence type="ECO:0008006" key="4">
    <source>
        <dbReference type="Google" id="ProtNLM"/>
    </source>
</evidence>
<dbReference type="PROSITE" id="PS51354">
    <property type="entry name" value="GLUTAREDOXIN_2"/>
    <property type="match status" value="1"/>
</dbReference>
<dbReference type="Gene3D" id="3.40.30.10">
    <property type="entry name" value="Glutaredoxin"/>
    <property type="match status" value="1"/>
</dbReference>